<feature type="transmembrane region" description="Helical" evidence="5">
    <location>
        <begin position="46"/>
        <end position="66"/>
    </location>
</feature>
<reference evidence="6" key="2">
    <citation type="submission" date="2025-08" db="UniProtKB">
        <authorList>
            <consortium name="Ensembl"/>
        </authorList>
    </citation>
    <scope>IDENTIFICATION</scope>
    <source>
        <strain evidence="6">breed Abyssinian</strain>
    </source>
</reference>
<dbReference type="InterPro" id="IPR018499">
    <property type="entry name" value="Tetraspanin/Peripherin"/>
</dbReference>
<protein>
    <submittedName>
        <fullName evidence="6">Uncharacterized protein</fullName>
    </submittedName>
</protein>
<keyword evidence="2 5" id="KW-0812">Transmembrane</keyword>
<dbReference type="Pfam" id="PF00335">
    <property type="entry name" value="Tetraspanin"/>
    <property type="match status" value="1"/>
</dbReference>
<evidence type="ECO:0000256" key="3">
    <source>
        <dbReference type="ARBA" id="ARBA00022989"/>
    </source>
</evidence>
<keyword evidence="3 5" id="KW-1133">Transmembrane helix</keyword>
<evidence type="ECO:0000313" key="6">
    <source>
        <dbReference type="Ensembl" id="ENSFCTP00005047845.1"/>
    </source>
</evidence>
<comment type="subcellular location">
    <subcellularLocation>
        <location evidence="1">Membrane</location>
        <topology evidence="1">Multi-pass membrane protein</topology>
    </subcellularLocation>
</comment>
<reference evidence="6" key="3">
    <citation type="submission" date="2025-09" db="UniProtKB">
        <authorList>
            <consortium name="Ensembl"/>
        </authorList>
    </citation>
    <scope>IDENTIFICATION</scope>
    <source>
        <strain evidence="6">breed Abyssinian</strain>
    </source>
</reference>
<keyword evidence="7" id="KW-1185">Reference proteome</keyword>
<feature type="transmembrane region" description="Helical" evidence="5">
    <location>
        <begin position="14"/>
        <end position="34"/>
    </location>
</feature>
<reference evidence="6 7" key="1">
    <citation type="submission" date="2021-02" db="EMBL/GenBank/DDBJ databases">
        <title>Safari Cat Assemblies.</title>
        <authorList>
            <person name="Bredemeyer K.R."/>
            <person name="Murphy W.J."/>
        </authorList>
    </citation>
    <scope>NUCLEOTIDE SEQUENCE [LARGE SCALE GENOMIC DNA]</scope>
</reference>
<feature type="transmembrane region" description="Helical" evidence="5">
    <location>
        <begin position="86"/>
        <end position="109"/>
    </location>
</feature>
<evidence type="ECO:0000256" key="2">
    <source>
        <dbReference type="ARBA" id="ARBA00022692"/>
    </source>
</evidence>
<keyword evidence="4 5" id="KW-0472">Membrane</keyword>
<accession>A0ABI7ZL57</accession>
<evidence type="ECO:0000256" key="4">
    <source>
        <dbReference type="ARBA" id="ARBA00023136"/>
    </source>
</evidence>
<dbReference type="Ensembl" id="ENSFCTT00005066279.1">
    <property type="protein sequence ID" value="ENSFCTP00005047845.1"/>
    <property type="gene ID" value="ENSFCTG00005023192.1"/>
</dbReference>
<evidence type="ECO:0000256" key="5">
    <source>
        <dbReference type="SAM" id="Phobius"/>
    </source>
</evidence>
<gene>
    <name evidence="6" type="primary">TSPAN16</name>
</gene>
<dbReference type="GeneTree" id="ENSGT00510000049338"/>
<evidence type="ECO:0000313" key="7">
    <source>
        <dbReference type="Proteomes" id="UP000823872"/>
    </source>
</evidence>
<sequence>TAEMHTPYSSRKRLLSFFNGFTAISGVVLTGRGIHGSFRGAVLTRVLALPSAYLLHVGSLCPAMSYLTGPLGFAGWSGATKGSRDTLLFCFLFVVIILIAEITVVLTFFPMVQEVALEHVFATLRKNYNYSEPDDCSAEWNLVTGTGTFKGLSSSLQ</sequence>
<organism evidence="6 7">
    <name type="scientific">Felis catus</name>
    <name type="common">Cat</name>
    <name type="synonym">Felis silvestris catus</name>
    <dbReference type="NCBI Taxonomy" id="9685"/>
    <lineage>
        <taxon>Eukaryota</taxon>
        <taxon>Metazoa</taxon>
        <taxon>Chordata</taxon>
        <taxon>Craniata</taxon>
        <taxon>Vertebrata</taxon>
        <taxon>Euteleostomi</taxon>
        <taxon>Mammalia</taxon>
        <taxon>Eutheria</taxon>
        <taxon>Laurasiatheria</taxon>
        <taxon>Carnivora</taxon>
        <taxon>Feliformia</taxon>
        <taxon>Felidae</taxon>
        <taxon>Felinae</taxon>
        <taxon>Felis</taxon>
    </lineage>
</organism>
<proteinExistence type="predicted"/>
<dbReference type="Proteomes" id="UP000823872">
    <property type="component" value="Chromosome A2"/>
</dbReference>
<evidence type="ECO:0000256" key="1">
    <source>
        <dbReference type="ARBA" id="ARBA00004141"/>
    </source>
</evidence>
<name>A0ABI7ZL57_FELCA</name>